<dbReference type="InterPro" id="IPR038056">
    <property type="entry name" value="YjbR-like_sf"/>
</dbReference>
<reference evidence="1 2" key="1">
    <citation type="submission" date="2013-08" db="EMBL/GenBank/DDBJ databases">
        <title>Flavobacterium limnosediminis JC2902 genome sequencing.</title>
        <authorList>
            <person name="Lee K."/>
            <person name="Yi H."/>
            <person name="Park S."/>
            <person name="Chun J."/>
        </authorList>
    </citation>
    <scope>NUCLEOTIDE SEQUENCE [LARGE SCALE GENOMIC DNA]</scope>
    <source>
        <strain evidence="1 2">JC2902</strain>
    </source>
</reference>
<gene>
    <name evidence="1" type="ORF">FLJC2902T_27420</name>
</gene>
<accession>V6SJ41</accession>
<evidence type="ECO:0000313" key="2">
    <source>
        <dbReference type="Proteomes" id="UP000018004"/>
    </source>
</evidence>
<dbReference type="PATRIC" id="fig|1341181.4.peg.2697"/>
<dbReference type="STRING" id="1341181.FLJC2902T_27420"/>
<dbReference type="PANTHER" id="PTHR35145">
    <property type="entry name" value="CYTOPLASMIC PROTEIN-RELATED"/>
    <property type="match status" value="1"/>
</dbReference>
<organism evidence="1 2">
    <name type="scientific">Flavobacterium limnosediminis JC2902</name>
    <dbReference type="NCBI Taxonomy" id="1341181"/>
    <lineage>
        <taxon>Bacteria</taxon>
        <taxon>Pseudomonadati</taxon>
        <taxon>Bacteroidota</taxon>
        <taxon>Flavobacteriia</taxon>
        <taxon>Flavobacteriales</taxon>
        <taxon>Flavobacteriaceae</taxon>
        <taxon>Flavobacterium</taxon>
    </lineage>
</organism>
<dbReference type="eggNOG" id="COG2315">
    <property type="taxonomic scope" value="Bacteria"/>
</dbReference>
<dbReference type="AlphaFoldDB" id="V6SJ41"/>
<proteinExistence type="predicted"/>
<dbReference type="OrthoDB" id="9789813at2"/>
<dbReference type="InterPro" id="IPR058532">
    <property type="entry name" value="YjbR/MT2646/Rv2570-like"/>
</dbReference>
<keyword evidence="2" id="KW-1185">Reference proteome</keyword>
<evidence type="ECO:0000313" key="1">
    <source>
        <dbReference type="EMBL" id="ESU26262.1"/>
    </source>
</evidence>
<evidence type="ECO:0008006" key="3">
    <source>
        <dbReference type="Google" id="ProtNLM"/>
    </source>
</evidence>
<sequence>MNIEDLQRLCKSLPHVTEDIKWGNDLCFCIGGKMFCVVGLNQSPTSASFKVLDEEFDELSTREGFKPAPYVARYKWVLAEDINTLSAKEWNHYVSQSYTLVKNKLASKTKKELNLS</sequence>
<dbReference type="RefSeq" id="WP_023580299.1">
    <property type="nucleotide sequence ID" value="NZ_AVGG01000019.1"/>
</dbReference>
<dbReference type="Gene3D" id="3.90.1150.30">
    <property type="match status" value="1"/>
</dbReference>
<protein>
    <recommendedName>
        <fullName evidence="3">MmcQ-like protein</fullName>
    </recommendedName>
</protein>
<comment type="caution">
    <text evidence="1">The sequence shown here is derived from an EMBL/GenBank/DDBJ whole genome shotgun (WGS) entry which is preliminary data.</text>
</comment>
<dbReference type="SUPFAM" id="SSF142906">
    <property type="entry name" value="YjbR-like"/>
    <property type="match status" value="1"/>
</dbReference>
<dbReference type="Proteomes" id="UP000018004">
    <property type="component" value="Unassembled WGS sequence"/>
</dbReference>
<dbReference type="PANTHER" id="PTHR35145:SF1">
    <property type="entry name" value="CYTOPLASMIC PROTEIN"/>
    <property type="match status" value="1"/>
</dbReference>
<name>V6SJ41_9FLAO</name>
<dbReference type="Pfam" id="PF04237">
    <property type="entry name" value="YjbR"/>
    <property type="match status" value="1"/>
</dbReference>
<dbReference type="EMBL" id="AVGG01000019">
    <property type="protein sequence ID" value="ESU26262.1"/>
    <property type="molecule type" value="Genomic_DNA"/>
</dbReference>
<dbReference type="InterPro" id="IPR007351">
    <property type="entry name" value="YjbR"/>
</dbReference>